<evidence type="ECO:0000256" key="3">
    <source>
        <dbReference type="ARBA" id="ARBA00022989"/>
    </source>
</evidence>
<organism evidence="7 8">
    <name type="scientific">Erythrobacter mangrovi</name>
    <dbReference type="NCBI Taxonomy" id="2739433"/>
    <lineage>
        <taxon>Bacteria</taxon>
        <taxon>Pseudomonadati</taxon>
        <taxon>Pseudomonadota</taxon>
        <taxon>Alphaproteobacteria</taxon>
        <taxon>Sphingomonadales</taxon>
        <taxon>Erythrobacteraceae</taxon>
        <taxon>Erythrobacter/Porphyrobacter group</taxon>
        <taxon>Erythrobacter</taxon>
    </lineage>
</organism>
<dbReference type="RefSeq" id="WP_173213189.1">
    <property type="nucleotide sequence ID" value="NZ_CP053921.1"/>
</dbReference>
<evidence type="ECO:0000313" key="7">
    <source>
        <dbReference type="EMBL" id="QKG70820.1"/>
    </source>
</evidence>
<feature type="domain" description="NnrU" evidence="6">
    <location>
        <begin position="8"/>
        <end position="219"/>
    </location>
</feature>
<evidence type="ECO:0000256" key="1">
    <source>
        <dbReference type="ARBA" id="ARBA00004141"/>
    </source>
</evidence>
<feature type="transmembrane region" description="Helical" evidence="5">
    <location>
        <begin position="196"/>
        <end position="214"/>
    </location>
</feature>
<proteinExistence type="predicted"/>
<evidence type="ECO:0000256" key="4">
    <source>
        <dbReference type="ARBA" id="ARBA00023136"/>
    </source>
</evidence>
<dbReference type="KEGG" id="emv:HQR01_05230"/>
<protein>
    <submittedName>
        <fullName evidence="7">MFS transporter</fullName>
    </submittedName>
</protein>
<evidence type="ECO:0000256" key="5">
    <source>
        <dbReference type="SAM" id="Phobius"/>
    </source>
</evidence>
<reference evidence="7 8" key="1">
    <citation type="submission" date="2020-05" db="EMBL/GenBank/DDBJ databases">
        <title>Erythrobacter mangrovi sp. nov., isolated from rhizosphere soil of mangrove plant (Kandelia candel).</title>
        <authorList>
            <person name="Ye Y.H."/>
        </authorList>
    </citation>
    <scope>NUCLEOTIDE SEQUENCE [LARGE SCALE GENOMIC DNA]</scope>
    <source>
        <strain evidence="7 8">EB310</strain>
    </source>
</reference>
<dbReference type="EMBL" id="CP053921">
    <property type="protein sequence ID" value="QKG70820.1"/>
    <property type="molecule type" value="Genomic_DNA"/>
</dbReference>
<dbReference type="Proteomes" id="UP000504693">
    <property type="component" value="Chromosome"/>
</dbReference>
<keyword evidence="8" id="KW-1185">Reference proteome</keyword>
<evidence type="ECO:0000313" key="8">
    <source>
        <dbReference type="Proteomes" id="UP000504693"/>
    </source>
</evidence>
<evidence type="ECO:0000259" key="6">
    <source>
        <dbReference type="Pfam" id="PF07298"/>
    </source>
</evidence>
<comment type="subcellular location">
    <subcellularLocation>
        <location evidence="1">Membrane</location>
        <topology evidence="1">Multi-pass membrane protein</topology>
    </subcellularLocation>
</comment>
<name>A0A7D3XAT2_9SPHN</name>
<keyword evidence="4 5" id="KW-0472">Membrane</keyword>
<dbReference type="GO" id="GO:0016020">
    <property type="term" value="C:membrane"/>
    <property type="evidence" value="ECO:0007669"/>
    <property type="project" value="UniProtKB-SubCell"/>
</dbReference>
<feature type="transmembrane region" description="Helical" evidence="5">
    <location>
        <begin position="39"/>
        <end position="62"/>
    </location>
</feature>
<sequence>MDQALVSLIAASIAFVGTHFALSHPLRAGLVARLGDKGFMGLYSLVALGTFAWAVMAFRTVGPGGAQLWDGMGDVPWVIATVVMLVASVLFAGSFAGNPALPDPRAARLAAAGPHGVFHVTRHPMMWSFALWAAVHIVLSPTARQIVLAGALGFLALVGARMQDRKKELLMGTAWADWESQTSYWPRLGKLGKAGAMPWIAGAIGWLLFTYAHIHANGIPAGIWKWFG</sequence>
<feature type="transmembrane region" description="Helical" evidence="5">
    <location>
        <begin position="74"/>
        <end position="96"/>
    </location>
</feature>
<dbReference type="Pfam" id="PF07298">
    <property type="entry name" value="NnrU"/>
    <property type="match status" value="1"/>
</dbReference>
<dbReference type="InterPro" id="IPR009915">
    <property type="entry name" value="NnrU_dom"/>
</dbReference>
<gene>
    <name evidence="7" type="ORF">HQR01_05230</name>
</gene>
<keyword evidence="3 5" id="KW-1133">Transmembrane helix</keyword>
<evidence type="ECO:0000256" key="2">
    <source>
        <dbReference type="ARBA" id="ARBA00022692"/>
    </source>
</evidence>
<keyword evidence="2 5" id="KW-0812">Transmembrane</keyword>
<accession>A0A7D3XAT2</accession>
<dbReference type="AlphaFoldDB" id="A0A7D3XAT2"/>